<dbReference type="HOGENOM" id="CLU_1061936_0_0_1"/>
<dbReference type="Proteomes" id="UP000053593">
    <property type="component" value="Unassembled WGS sequence"/>
</dbReference>
<keyword evidence="1" id="KW-0507">mRNA processing</keyword>
<evidence type="ECO:0000256" key="2">
    <source>
        <dbReference type="PROSITE-ProRule" id="PRU00047"/>
    </source>
</evidence>
<keyword evidence="2" id="KW-0863">Zinc-finger</keyword>
<reference evidence="5 6" key="1">
    <citation type="submission" date="2014-04" db="EMBL/GenBank/DDBJ databases">
        <title>Evolutionary Origins and Diversification of the Mycorrhizal Mutualists.</title>
        <authorList>
            <consortium name="DOE Joint Genome Institute"/>
            <consortium name="Mycorrhizal Genomics Consortium"/>
            <person name="Kohler A."/>
            <person name="Kuo A."/>
            <person name="Nagy L.G."/>
            <person name="Floudas D."/>
            <person name="Copeland A."/>
            <person name="Barry K.W."/>
            <person name="Cichocki N."/>
            <person name="Veneault-Fourrey C."/>
            <person name="LaButti K."/>
            <person name="Lindquist E.A."/>
            <person name="Lipzen A."/>
            <person name="Lundell T."/>
            <person name="Morin E."/>
            <person name="Murat C."/>
            <person name="Riley R."/>
            <person name="Ohm R."/>
            <person name="Sun H."/>
            <person name="Tunlid A."/>
            <person name="Henrissat B."/>
            <person name="Grigoriev I.V."/>
            <person name="Hibbett D.S."/>
            <person name="Martin F."/>
        </authorList>
    </citation>
    <scope>NUCLEOTIDE SEQUENCE [LARGE SCALE GENOMIC DNA]</scope>
    <source>
        <strain evidence="5 6">FD-317 M1</strain>
    </source>
</reference>
<dbReference type="InterPro" id="IPR001878">
    <property type="entry name" value="Znf_CCHC"/>
</dbReference>
<dbReference type="EMBL" id="KN834851">
    <property type="protein sequence ID" value="KIK51937.1"/>
    <property type="molecule type" value="Genomic_DNA"/>
</dbReference>
<dbReference type="GO" id="GO:0008270">
    <property type="term" value="F:zinc ion binding"/>
    <property type="evidence" value="ECO:0007669"/>
    <property type="project" value="UniProtKB-KW"/>
</dbReference>
<dbReference type="InterPro" id="IPR036875">
    <property type="entry name" value="Znf_CCHC_sf"/>
</dbReference>
<accession>A0A0D0C268</accession>
<keyword evidence="2" id="KW-0862">Zinc</keyword>
<feature type="compositionally biased region" description="Acidic residues" evidence="3">
    <location>
        <begin position="236"/>
        <end position="254"/>
    </location>
</feature>
<evidence type="ECO:0000313" key="5">
    <source>
        <dbReference type="EMBL" id="KIK51937.1"/>
    </source>
</evidence>
<dbReference type="Pfam" id="PF00098">
    <property type="entry name" value="zf-CCHC"/>
    <property type="match status" value="1"/>
</dbReference>
<dbReference type="AlphaFoldDB" id="A0A0D0C268"/>
<dbReference type="GO" id="GO:0003676">
    <property type="term" value="F:nucleic acid binding"/>
    <property type="evidence" value="ECO:0007669"/>
    <property type="project" value="InterPro"/>
</dbReference>
<gene>
    <name evidence="5" type="ORF">GYMLUDRAFT_64535</name>
</gene>
<feature type="domain" description="CCHC-type" evidence="4">
    <location>
        <begin position="179"/>
        <end position="191"/>
    </location>
</feature>
<name>A0A0D0C268_9AGAR</name>
<proteinExistence type="predicted"/>
<keyword evidence="2" id="KW-0479">Metal-binding</keyword>
<dbReference type="SUPFAM" id="SSF57756">
    <property type="entry name" value="Retrovirus zinc finger-like domains"/>
    <property type="match status" value="1"/>
</dbReference>
<evidence type="ECO:0000256" key="1">
    <source>
        <dbReference type="ARBA" id="ARBA00022664"/>
    </source>
</evidence>
<organism evidence="5 6">
    <name type="scientific">Collybiopsis luxurians FD-317 M1</name>
    <dbReference type="NCBI Taxonomy" id="944289"/>
    <lineage>
        <taxon>Eukaryota</taxon>
        <taxon>Fungi</taxon>
        <taxon>Dikarya</taxon>
        <taxon>Basidiomycota</taxon>
        <taxon>Agaricomycotina</taxon>
        <taxon>Agaricomycetes</taxon>
        <taxon>Agaricomycetidae</taxon>
        <taxon>Agaricales</taxon>
        <taxon>Marasmiineae</taxon>
        <taxon>Omphalotaceae</taxon>
        <taxon>Collybiopsis</taxon>
        <taxon>Collybiopsis luxurians</taxon>
    </lineage>
</organism>
<protein>
    <recommendedName>
        <fullName evidence="4">CCHC-type domain-containing protein</fullName>
    </recommendedName>
</protein>
<dbReference type="GO" id="GO:0006397">
    <property type="term" value="P:mRNA processing"/>
    <property type="evidence" value="ECO:0007669"/>
    <property type="project" value="UniProtKB-KW"/>
</dbReference>
<evidence type="ECO:0000256" key="3">
    <source>
        <dbReference type="SAM" id="MobiDB-lite"/>
    </source>
</evidence>
<evidence type="ECO:0000259" key="4">
    <source>
        <dbReference type="PROSITE" id="PS50158"/>
    </source>
</evidence>
<evidence type="ECO:0000313" key="6">
    <source>
        <dbReference type="Proteomes" id="UP000053593"/>
    </source>
</evidence>
<keyword evidence="6" id="KW-1185">Reference proteome</keyword>
<feature type="region of interest" description="Disordered" evidence="3">
    <location>
        <begin position="208"/>
        <end position="262"/>
    </location>
</feature>
<feature type="region of interest" description="Disordered" evidence="3">
    <location>
        <begin position="147"/>
        <end position="170"/>
    </location>
</feature>
<dbReference type="OrthoDB" id="3060267at2759"/>
<sequence>MFETVTYSLLKGVKDYYSTLVRWASRMPQPPNTYAFRRRFLDGLPIEIIQKLIDRGAVPNYAKIATMVKAVERIEDNRVLEDYYISASRRQLGTRDSSYFTERLKREQRNTPYNSASFRNTNAAHNGQNLQLVKTMNSLPGVQIQQPNTTTSGKPSVNSNSNVTTKPTVKSNTMPHKLCYACGKPGHFANDPKCERHGKSHLYAIQDEGMGTTPKPIPETTEKMTEDSIPASENIDPSDNESEGEWALEPYEEDYVGHMSYA</sequence>
<dbReference type="PROSITE" id="PS50158">
    <property type="entry name" value="ZF_CCHC"/>
    <property type="match status" value="1"/>
</dbReference>